<keyword evidence="1" id="KW-0812">Transmembrane</keyword>
<keyword evidence="3" id="KW-1185">Reference proteome</keyword>
<dbReference type="EMBL" id="JOJR01001155">
    <property type="protein sequence ID" value="RCN32109.1"/>
    <property type="molecule type" value="Genomic_DNA"/>
</dbReference>
<proteinExistence type="predicted"/>
<evidence type="ECO:0000256" key="1">
    <source>
        <dbReference type="SAM" id="Phobius"/>
    </source>
</evidence>
<dbReference type="AlphaFoldDB" id="A0A368FM80"/>
<accession>A0A368FM80</accession>
<sequence>MRHHAVYPGFHSYVLLMRIICILCSGLIYVFIVARLKQHFARIEKRCHNLGTTQMKNIRKSTVTVGLTTINALLFLVVPDIIAYFGIGGIHTKYATLLYSLYAVNVSLT</sequence>
<evidence type="ECO:0000313" key="2">
    <source>
        <dbReference type="EMBL" id="RCN32109.1"/>
    </source>
</evidence>
<reference evidence="2 3" key="1">
    <citation type="submission" date="2014-10" db="EMBL/GenBank/DDBJ databases">
        <title>Draft genome of the hookworm Ancylostoma caninum.</title>
        <authorList>
            <person name="Mitreva M."/>
        </authorList>
    </citation>
    <scope>NUCLEOTIDE SEQUENCE [LARGE SCALE GENOMIC DNA]</scope>
    <source>
        <strain evidence="2 3">Baltimore</strain>
    </source>
</reference>
<dbReference type="Proteomes" id="UP000252519">
    <property type="component" value="Unassembled WGS sequence"/>
</dbReference>
<comment type="caution">
    <text evidence="2">The sequence shown here is derived from an EMBL/GenBank/DDBJ whole genome shotgun (WGS) entry which is preliminary data.</text>
</comment>
<evidence type="ECO:0000313" key="3">
    <source>
        <dbReference type="Proteomes" id="UP000252519"/>
    </source>
</evidence>
<feature type="transmembrane region" description="Helical" evidence="1">
    <location>
        <begin position="63"/>
        <end position="87"/>
    </location>
</feature>
<protein>
    <submittedName>
        <fullName evidence="2">Uncharacterized protein</fullName>
    </submittedName>
</protein>
<dbReference type="OrthoDB" id="5872702at2759"/>
<organism evidence="2 3">
    <name type="scientific">Ancylostoma caninum</name>
    <name type="common">Dog hookworm</name>
    <dbReference type="NCBI Taxonomy" id="29170"/>
    <lineage>
        <taxon>Eukaryota</taxon>
        <taxon>Metazoa</taxon>
        <taxon>Ecdysozoa</taxon>
        <taxon>Nematoda</taxon>
        <taxon>Chromadorea</taxon>
        <taxon>Rhabditida</taxon>
        <taxon>Rhabditina</taxon>
        <taxon>Rhabditomorpha</taxon>
        <taxon>Strongyloidea</taxon>
        <taxon>Ancylostomatidae</taxon>
        <taxon>Ancylostomatinae</taxon>
        <taxon>Ancylostoma</taxon>
    </lineage>
</organism>
<name>A0A368FM80_ANCCA</name>
<feature type="transmembrane region" description="Helical" evidence="1">
    <location>
        <begin position="12"/>
        <end position="36"/>
    </location>
</feature>
<keyword evidence="1" id="KW-1133">Transmembrane helix</keyword>
<gene>
    <name evidence="2" type="ORF">ANCCAN_22094</name>
</gene>
<keyword evidence="1" id="KW-0472">Membrane</keyword>